<dbReference type="GO" id="GO:0042597">
    <property type="term" value="C:periplasmic space"/>
    <property type="evidence" value="ECO:0007669"/>
    <property type="project" value="UniProtKB-ARBA"/>
</dbReference>
<organism evidence="5 6">
    <name type="scientific">Oceanobacillus sojae</name>
    <dbReference type="NCBI Taxonomy" id="582851"/>
    <lineage>
        <taxon>Bacteria</taxon>
        <taxon>Bacillati</taxon>
        <taxon>Bacillota</taxon>
        <taxon>Bacilli</taxon>
        <taxon>Bacillales</taxon>
        <taxon>Bacillaceae</taxon>
        <taxon>Oceanobacillus</taxon>
    </lineage>
</organism>
<dbReference type="AlphaFoldDB" id="A0A511ZJC2"/>
<evidence type="ECO:0000313" key="6">
    <source>
        <dbReference type="Proteomes" id="UP000321558"/>
    </source>
</evidence>
<sequence>MNKKIIVITIIGIIGMLFMNACSYGADNTSTANNDKEEDVQKGGKVSIPIVADPTFNPWHPNAYAESNVVNRVLFSSLTKPGKDLAPSPDLAEEWEVSDDELEWTFFLRDDVLWHDGEKFTADDVAYTFNEIVLNEELGANNSSYFGQLNEVEIVDEYTVKFVLESPVAALPAYLGFNTEILPKHIFEGEDPWDLTSFNKENPIGTGAFKLKNYNSGQSVVLERNEDYYGETALLDEVEYKVLGDANTHVAQILTGELSIFALDDLAAIEKIENADGVDVYARDTTRFFWLILNQEIEKYQNKEVRQAILHAIDRQTIIDTVLKGYATIADSGIAPALQQYYTEDVTRIEYDPDLAKELLKEAGWEDSDGDGILDKDGEPFTIDFEIGIQGDLEAVSQMVQQYLEEIGIKVNLNAMEWNTMIQQVVVERDYEMTLNWWRYPADPDLSAYMHSKNVNGNNIPGYKNEELDKLLDAGAQTSDIEERQDIYIEAQQLMAEELPYLFLWYPQEAQVRIDKLKGVPDLSFGDALHYINEWYLEE</sequence>
<keyword evidence="2" id="KW-0813">Transport</keyword>
<dbReference type="Gene3D" id="3.10.105.10">
    <property type="entry name" value="Dipeptide-binding Protein, Domain 3"/>
    <property type="match status" value="1"/>
</dbReference>
<dbReference type="FunFam" id="3.10.105.10:FF:000006">
    <property type="entry name" value="Peptide ABC transporter substrate-binding protein"/>
    <property type="match status" value="1"/>
</dbReference>
<evidence type="ECO:0000259" key="4">
    <source>
        <dbReference type="Pfam" id="PF00496"/>
    </source>
</evidence>
<evidence type="ECO:0000256" key="1">
    <source>
        <dbReference type="ARBA" id="ARBA00005695"/>
    </source>
</evidence>
<comment type="caution">
    <text evidence="5">The sequence shown here is derived from an EMBL/GenBank/DDBJ whole genome shotgun (WGS) entry which is preliminary data.</text>
</comment>
<proteinExistence type="inferred from homology"/>
<gene>
    <name evidence="5" type="ORF">OSO01_22800</name>
</gene>
<name>A0A511ZJC2_9BACI</name>
<dbReference type="InterPro" id="IPR030678">
    <property type="entry name" value="Peptide/Ni-bd"/>
</dbReference>
<keyword evidence="6" id="KW-1185">Reference proteome</keyword>
<dbReference type="PANTHER" id="PTHR30290">
    <property type="entry name" value="PERIPLASMIC BINDING COMPONENT OF ABC TRANSPORTER"/>
    <property type="match status" value="1"/>
</dbReference>
<accession>A0A511ZJC2</accession>
<dbReference type="EMBL" id="BJYM01000008">
    <property type="protein sequence ID" value="GEN87541.1"/>
    <property type="molecule type" value="Genomic_DNA"/>
</dbReference>
<evidence type="ECO:0000313" key="5">
    <source>
        <dbReference type="EMBL" id="GEN87541.1"/>
    </source>
</evidence>
<dbReference type="SUPFAM" id="SSF53850">
    <property type="entry name" value="Periplasmic binding protein-like II"/>
    <property type="match status" value="1"/>
</dbReference>
<evidence type="ECO:0000256" key="3">
    <source>
        <dbReference type="ARBA" id="ARBA00022729"/>
    </source>
</evidence>
<dbReference type="GO" id="GO:0015833">
    <property type="term" value="P:peptide transport"/>
    <property type="evidence" value="ECO:0007669"/>
    <property type="project" value="TreeGrafter"/>
</dbReference>
<comment type="similarity">
    <text evidence="1">Belongs to the bacterial solute-binding protein 5 family.</text>
</comment>
<dbReference type="Gene3D" id="3.90.76.10">
    <property type="entry name" value="Dipeptide-binding Protein, Domain 1"/>
    <property type="match status" value="1"/>
</dbReference>
<dbReference type="InterPro" id="IPR000914">
    <property type="entry name" value="SBP_5_dom"/>
</dbReference>
<dbReference type="Gene3D" id="3.40.190.10">
    <property type="entry name" value="Periplasmic binding protein-like II"/>
    <property type="match status" value="1"/>
</dbReference>
<dbReference type="PANTHER" id="PTHR30290:SF9">
    <property type="entry name" value="OLIGOPEPTIDE-BINDING PROTEIN APPA"/>
    <property type="match status" value="1"/>
</dbReference>
<dbReference type="Pfam" id="PF00496">
    <property type="entry name" value="SBP_bac_5"/>
    <property type="match status" value="1"/>
</dbReference>
<dbReference type="Proteomes" id="UP000321558">
    <property type="component" value="Unassembled WGS sequence"/>
</dbReference>
<keyword evidence="3" id="KW-0732">Signal</keyword>
<dbReference type="InterPro" id="IPR039424">
    <property type="entry name" value="SBP_5"/>
</dbReference>
<feature type="domain" description="Solute-binding protein family 5" evidence="4">
    <location>
        <begin position="87"/>
        <end position="456"/>
    </location>
</feature>
<protein>
    <submittedName>
        <fullName evidence="5">Peptide-binding protein</fullName>
    </submittedName>
</protein>
<reference evidence="5 6" key="1">
    <citation type="submission" date="2019-07" db="EMBL/GenBank/DDBJ databases">
        <title>Whole genome shotgun sequence of Oceanobacillus sojae NBRC 105379.</title>
        <authorList>
            <person name="Hosoyama A."/>
            <person name="Uohara A."/>
            <person name="Ohji S."/>
            <person name="Ichikawa N."/>
        </authorList>
    </citation>
    <scope>NUCLEOTIDE SEQUENCE [LARGE SCALE GENOMIC DNA]</scope>
    <source>
        <strain evidence="5 6">NBRC 105379</strain>
    </source>
</reference>
<dbReference type="PIRSF" id="PIRSF002741">
    <property type="entry name" value="MppA"/>
    <property type="match status" value="1"/>
</dbReference>
<dbReference type="GO" id="GO:0043190">
    <property type="term" value="C:ATP-binding cassette (ABC) transporter complex"/>
    <property type="evidence" value="ECO:0007669"/>
    <property type="project" value="InterPro"/>
</dbReference>
<dbReference type="RefSeq" id="WP_246145128.1">
    <property type="nucleotide sequence ID" value="NZ_BJYM01000008.1"/>
</dbReference>
<evidence type="ECO:0000256" key="2">
    <source>
        <dbReference type="ARBA" id="ARBA00022448"/>
    </source>
</evidence>
<dbReference type="GO" id="GO:1904680">
    <property type="term" value="F:peptide transmembrane transporter activity"/>
    <property type="evidence" value="ECO:0007669"/>
    <property type="project" value="TreeGrafter"/>
</dbReference>